<evidence type="ECO:0000313" key="4">
    <source>
        <dbReference type="Proteomes" id="UP001273531"/>
    </source>
</evidence>
<dbReference type="EMBL" id="JAWJEJ010000001">
    <property type="protein sequence ID" value="MDV3458345.1"/>
    <property type="molecule type" value="Genomic_DNA"/>
</dbReference>
<evidence type="ECO:0000259" key="2">
    <source>
        <dbReference type="PROSITE" id="PS50222"/>
    </source>
</evidence>
<sequence length="164" mass="18214">MRPALLLAALFATPAVAQETPPPIVVTARPAAPDQPPATMIVEPVAMMIAAFDADGDARVTRVEFDAGLRRSFDAIDTRRTGSLGYIAFSDWSERWMGDRNTLPSPFETDRDGDNRISFDELAARFDLLFARFDKDKDGVIVRSELVTVRPQAPRPPNDGRRKR</sequence>
<organism evidence="3 4">
    <name type="scientific">Sphingomonas agrestis</name>
    <dbReference type="NCBI Taxonomy" id="3080540"/>
    <lineage>
        <taxon>Bacteria</taxon>
        <taxon>Pseudomonadati</taxon>
        <taxon>Pseudomonadota</taxon>
        <taxon>Alphaproteobacteria</taxon>
        <taxon>Sphingomonadales</taxon>
        <taxon>Sphingomonadaceae</taxon>
        <taxon>Sphingomonas</taxon>
    </lineage>
</organism>
<dbReference type="SUPFAM" id="SSF47473">
    <property type="entry name" value="EF-hand"/>
    <property type="match status" value="1"/>
</dbReference>
<accession>A0ABU3YAA1</accession>
<evidence type="ECO:0000256" key="1">
    <source>
        <dbReference type="SAM" id="SignalP"/>
    </source>
</evidence>
<dbReference type="RefSeq" id="WP_317227415.1">
    <property type="nucleotide sequence ID" value="NZ_JAWJEJ010000001.1"/>
</dbReference>
<dbReference type="InterPro" id="IPR011992">
    <property type="entry name" value="EF-hand-dom_pair"/>
</dbReference>
<reference evidence="3 4" key="1">
    <citation type="submission" date="2023-10" db="EMBL/GenBank/DDBJ databases">
        <title>Sphingomonas sp. HF-S4 16S ribosomal RNA gene Genome sequencing and assembly.</title>
        <authorList>
            <person name="Lee H."/>
        </authorList>
    </citation>
    <scope>NUCLEOTIDE SEQUENCE [LARGE SCALE GENOMIC DNA]</scope>
    <source>
        <strain evidence="3 4">HF-S4</strain>
    </source>
</reference>
<dbReference type="PROSITE" id="PS50222">
    <property type="entry name" value="EF_HAND_2"/>
    <property type="match status" value="1"/>
</dbReference>
<feature type="chain" id="PRO_5045332460" evidence="1">
    <location>
        <begin position="18"/>
        <end position="164"/>
    </location>
</feature>
<dbReference type="Gene3D" id="1.10.238.10">
    <property type="entry name" value="EF-hand"/>
    <property type="match status" value="1"/>
</dbReference>
<feature type="domain" description="EF-hand" evidence="2">
    <location>
        <begin position="121"/>
        <end position="156"/>
    </location>
</feature>
<keyword evidence="4" id="KW-1185">Reference proteome</keyword>
<keyword evidence="1" id="KW-0732">Signal</keyword>
<gene>
    <name evidence="3" type="ORF">RZN05_15210</name>
</gene>
<feature type="signal peptide" evidence="1">
    <location>
        <begin position="1"/>
        <end position="17"/>
    </location>
</feature>
<dbReference type="InterPro" id="IPR002048">
    <property type="entry name" value="EF_hand_dom"/>
</dbReference>
<dbReference type="Pfam" id="PF13202">
    <property type="entry name" value="EF-hand_5"/>
    <property type="match status" value="2"/>
</dbReference>
<proteinExistence type="predicted"/>
<protein>
    <submittedName>
        <fullName evidence="3">EF-hand domain-containing protein</fullName>
    </submittedName>
</protein>
<comment type="caution">
    <text evidence="3">The sequence shown here is derived from an EMBL/GenBank/DDBJ whole genome shotgun (WGS) entry which is preliminary data.</text>
</comment>
<name>A0ABU3YAA1_9SPHN</name>
<dbReference type="Proteomes" id="UP001273531">
    <property type="component" value="Unassembled WGS sequence"/>
</dbReference>
<evidence type="ECO:0000313" key="3">
    <source>
        <dbReference type="EMBL" id="MDV3458345.1"/>
    </source>
</evidence>